<sequence length="218" mass="24093">MKGLLIKDLKLLKNQMNFFLIICVVGMMLMITQKNPMIMVSYSTFLFSMFTLSTISYDEFDNSNAFLFTLPITRKLYVIEKYVFGILTALGAWFASTVIAAVYTALRQPGTNQTEWIITAAIMLCLPAVFLALTIPVQLKFGADKGRAAMIGVVGGIFILCFAASYVMKSMGINIDDISNIITNMGARGLAFTVAAICIAACVVSYFISLRIMEKKQF</sequence>
<dbReference type="EMBL" id="QGDL01000015">
    <property type="protein sequence ID" value="PWJ23221.1"/>
    <property type="molecule type" value="Genomic_DNA"/>
</dbReference>
<feature type="transmembrane region" description="Helical" evidence="1">
    <location>
        <begin position="116"/>
        <end position="137"/>
    </location>
</feature>
<dbReference type="RefSeq" id="WP_109733206.1">
    <property type="nucleotide sequence ID" value="NZ_BAAACK010000023.1"/>
</dbReference>
<accession>A0A2Y9BK29</accession>
<dbReference type="InterPro" id="IPR025699">
    <property type="entry name" value="ABC2_memb-like"/>
</dbReference>
<dbReference type="PANTHER" id="PTHR41309">
    <property type="entry name" value="MEMBRANE PROTEIN-RELATED"/>
    <property type="match status" value="1"/>
</dbReference>
<evidence type="ECO:0000313" key="3">
    <source>
        <dbReference type="Proteomes" id="UP000245845"/>
    </source>
</evidence>
<name>A0A2Y9BK29_9FIRM</name>
<reference evidence="2 3" key="1">
    <citation type="submission" date="2018-05" db="EMBL/GenBank/DDBJ databases">
        <title>The Hungate 1000. A catalogue of reference genomes from the rumen microbiome.</title>
        <authorList>
            <person name="Kelly W."/>
        </authorList>
    </citation>
    <scope>NUCLEOTIDE SEQUENCE [LARGE SCALE GENOMIC DNA]</scope>
    <source>
        <strain evidence="2 3">NLAE-zl-C242</strain>
    </source>
</reference>
<feature type="transmembrane region" description="Helical" evidence="1">
    <location>
        <begin position="188"/>
        <end position="208"/>
    </location>
</feature>
<dbReference type="OrthoDB" id="2313863at2"/>
<dbReference type="Proteomes" id="UP000245845">
    <property type="component" value="Unassembled WGS sequence"/>
</dbReference>
<keyword evidence="1" id="KW-0812">Transmembrane</keyword>
<evidence type="ECO:0000313" key="2">
    <source>
        <dbReference type="EMBL" id="PWJ23221.1"/>
    </source>
</evidence>
<keyword evidence="1" id="KW-0472">Membrane</keyword>
<keyword evidence="3" id="KW-1185">Reference proteome</keyword>
<proteinExistence type="predicted"/>
<feature type="transmembrane region" description="Helical" evidence="1">
    <location>
        <begin position="12"/>
        <end position="31"/>
    </location>
</feature>
<dbReference type="Pfam" id="PF13346">
    <property type="entry name" value="ABC2_membrane_5"/>
    <property type="match status" value="1"/>
</dbReference>
<comment type="caution">
    <text evidence="2">The sequence shown here is derived from an EMBL/GenBank/DDBJ whole genome shotgun (WGS) entry which is preliminary data.</text>
</comment>
<organism evidence="2 3">
    <name type="scientific">Faecalicatena orotica</name>
    <dbReference type="NCBI Taxonomy" id="1544"/>
    <lineage>
        <taxon>Bacteria</taxon>
        <taxon>Bacillati</taxon>
        <taxon>Bacillota</taxon>
        <taxon>Clostridia</taxon>
        <taxon>Lachnospirales</taxon>
        <taxon>Lachnospiraceae</taxon>
        <taxon>Faecalicatena</taxon>
    </lineage>
</organism>
<feature type="transmembrane region" description="Helical" evidence="1">
    <location>
        <begin position="149"/>
        <end position="168"/>
    </location>
</feature>
<keyword evidence="1" id="KW-1133">Transmembrane helix</keyword>
<protein>
    <submittedName>
        <fullName evidence="2">ABC-2 family transporter</fullName>
    </submittedName>
</protein>
<dbReference type="PANTHER" id="PTHR41309:SF2">
    <property type="entry name" value="MEMBRANE PROTEIN"/>
    <property type="match status" value="1"/>
</dbReference>
<feature type="transmembrane region" description="Helical" evidence="1">
    <location>
        <begin position="82"/>
        <end position="104"/>
    </location>
</feature>
<dbReference type="AlphaFoldDB" id="A0A2Y9BK29"/>
<evidence type="ECO:0000256" key="1">
    <source>
        <dbReference type="SAM" id="Phobius"/>
    </source>
</evidence>
<gene>
    <name evidence="2" type="ORF">A8806_115159</name>
</gene>